<gene>
    <name evidence="2" type="ORF">GCM10010492_67430</name>
</gene>
<evidence type="ECO:0000313" key="3">
    <source>
        <dbReference type="Proteomes" id="UP001500416"/>
    </source>
</evidence>
<evidence type="ECO:0000313" key="2">
    <source>
        <dbReference type="EMBL" id="GAA0257035.1"/>
    </source>
</evidence>
<comment type="caution">
    <text evidence="2">The sequence shown here is derived from an EMBL/GenBank/DDBJ whole genome shotgun (WGS) entry which is preliminary data.</text>
</comment>
<evidence type="ECO:0000256" key="1">
    <source>
        <dbReference type="SAM" id="MobiDB-lite"/>
    </source>
</evidence>
<feature type="region of interest" description="Disordered" evidence="1">
    <location>
        <begin position="314"/>
        <end position="340"/>
    </location>
</feature>
<dbReference type="Proteomes" id="UP001500416">
    <property type="component" value="Unassembled WGS sequence"/>
</dbReference>
<protein>
    <submittedName>
        <fullName evidence="2">Uncharacterized protein</fullName>
    </submittedName>
</protein>
<keyword evidence="3" id="KW-1185">Reference proteome</keyword>
<dbReference type="EMBL" id="BAAABU010000025">
    <property type="protein sequence ID" value="GAA0257035.1"/>
    <property type="molecule type" value="Genomic_DNA"/>
</dbReference>
<sequence>MQPPPGATGSLIGPADAFDVPVFVRRSAPLSPSVRPRPNAVAGASRTWPTPSDVPPSGAYRVATTWRDVIDAAMSVGRDVTTWLTATPVLAWAEIVARRAPLSAYLGRTSRPAWGSTGFVVEPNVVYTDGTEATARTAFGYRMGMTMAEWACRGLLGLGPTTHAESLTPVDAGPAWSTASGLPDLVGRHPATGDLTWLVEAKGSRRLGQPMLAKGVEQLCRQGLMVGPHMRVLCGTSLEDRLFMTIDVEEVSGTPREDWSTADGLLSLARSRMLLYLALRAMPTESLTVLPVGSGVAEQRGRRGGLGTVALLEDDPATEEARREARSRPGRRGVRQSDMLTAQVPGTDLVIGMSRRLYGACASLARVEAELVSEVNVRQPPPRPDAGGNEIEDASQRRLHHLHVFERERRSSAAAETQQGYHRGAESEWDDLVGSEPRFSAEPVSGYLEAATEDIYLAVDDRSITGVQR</sequence>
<proteinExistence type="predicted"/>
<name>A0ABN0UP38_9PSEU</name>
<feature type="region of interest" description="Disordered" evidence="1">
    <location>
        <begin position="30"/>
        <end position="56"/>
    </location>
</feature>
<reference evidence="2 3" key="1">
    <citation type="journal article" date="2019" name="Int. J. Syst. Evol. Microbiol.">
        <title>The Global Catalogue of Microorganisms (GCM) 10K type strain sequencing project: providing services to taxonomists for standard genome sequencing and annotation.</title>
        <authorList>
            <consortium name="The Broad Institute Genomics Platform"/>
            <consortium name="The Broad Institute Genome Sequencing Center for Infectious Disease"/>
            <person name="Wu L."/>
            <person name="Ma J."/>
        </authorList>
    </citation>
    <scope>NUCLEOTIDE SEQUENCE [LARGE SCALE GENOMIC DNA]</scope>
    <source>
        <strain evidence="2 3">JCM 3380</strain>
    </source>
</reference>
<accession>A0ABN0UP38</accession>
<feature type="region of interest" description="Disordered" evidence="1">
    <location>
        <begin position="408"/>
        <end position="437"/>
    </location>
</feature>
<organism evidence="2 3">
    <name type="scientific">Saccharothrix mutabilis subsp. mutabilis</name>
    <dbReference type="NCBI Taxonomy" id="66855"/>
    <lineage>
        <taxon>Bacteria</taxon>
        <taxon>Bacillati</taxon>
        <taxon>Actinomycetota</taxon>
        <taxon>Actinomycetes</taxon>
        <taxon>Pseudonocardiales</taxon>
        <taxon>Pseudonocardiaceae</taxon>
        <taxon>Saccharothrix</taxon>
    </lineage>
</organism>